<feature type="domain" description="HTH cro/C1-type" evidence="2">
    <location>
        <begin position="24"/>
        <end position="70"/>
    </location>
</feature>
<dbReference type="PANTHER" id="PTHR36924:SF1">
    <property type="entry name" value="ANTITOXIN HIGA-1"/>
    <property type="match status" value="1"/>
</dbReference>
<comment type="caution">
    <text evidence="3">The sequence shown here is derived from an EMBL/GenBank/DDBJ whole genome shotgun (WGS) entry which is preliminary data.</text>
</comment>
<dbReference type="InterPro" id="IPR013430">
    <property type="entry name" value="Toxin_antidote_HigA"/>
</dbReference>
<evidence type="ECO:0000313" key="4">
    <source>
        <dbReference type="Proteomes" id="UP001499978"/>
    </source>
</evidence>
<keyword evidence="4" id="KW-1185">Reference proteome</keyword>
<dbReference type="SUPFAM" id="SSF47413">
    <property type="entry name" value="lambda repressor-like DNA-binding domains"/>
    <property type="match status" value="1"/>
</dbReference>
<dbReference type="NCBIfam" id="TIGR02607">
    <property type="entry name" value="antidote_HigA"/>
    <property type="match status" value="1"/>
</dbReference>
<dbReference type="Gene3D" id="1.10.260.40">
    <property type="entry name" value="lambda repressor-like DNA-binding domains"/>
    <property type="match status" value="1"/>
</dbReference>
<dbReference type="InterPro" id="IPR010982">
    <property type="entry name" value="Lambda_DNA-bd_dom_sf"/>
</dbReference>
<dbReference type="PROSITE" id="PS50943">
    <property type="entry name" value="HTH_CROC1"/>
    <property type="match status" value="1"/>
</dbReference>
<dbReference type="InterPro" id="IPR001387">
    <property type="entry name" value="Cro/C1-type_HTH"/>
</dbReference>
<dbReference type="Pfam" id="PF01381">
    <property type="entry name" value="HTH_3"/>
    <property type="match status" value="1"/>
</dbReference>
<gene>
    <name evidence="3" type="ORF">GCM10010201_08450</name>
</gene>
<accession>A0ABP6ACK1</accession>
<dbReference type="RefSeq" id="WP_344168487.1">
    <property type="nucleotide sequence ID" value="NZ_BAAARY010000002.1"/>
</dbReference>
<keyword evidence="1" id="KW-0238">DNA-binding</keyword>
<evidence type="ECO:0000256" key="1">
    <source>
        <dbReference type="ARBA" id="ARBA00023125"/>
    </source>
</evidence>
<dbReference type="Proteomes" id="UP001499978">
    <property type="component" value="Unassembled WGS sequence"/>
</dbReference>
<evidence type="ECO:0000313" key="3">
    <source>
        <dbReference type="EMBL" id="GAA2514583.1"/>
    </source>
</evidence>
<dbReference type="SMART" id="SM00530">
    <property type="entry name" value="HTH_XRE"/>
    <property type="match status" value="1"/>
</dbReference>
<dbReference type="EMBL" id="BAAARY010000002">
    <property type="protein sequence ID" value="GAA2514583.1"/>
    <property type="molecule type" value="Genomic_DNA"/>
</dbReference>
<dbReference type="PANTHER" id="PTHR36924">
    <property type="entry name" value="ANTITOXIN HIGA-1"/>
    <property type="match status" value="1"/>
</dbReference>
<proteinExistence type="predicted"/>
<evidence type="ECO:0000259" key="2">
    <source>
        <dbReference type="PROSITE" id="PS50943"/>
    </source>
</evidence>
<name>A0ABP6ACK1_9ACTN</name>
<protein>
    <submittedName>
        <fullName evidence="3">HigA family addiction module antitoxin</fullName>
    </submittedName>
</protein>
<organism evidence="3 4">
    <name type="scientific">Pilimelia columellifera subsp. columellifera</name>
    <dbReference type="NCBI Taxonomy" id="706583"/>
    <lineage>
        <taxon>Bacteria</taxon>
        <taxon>Bacillati</taxon>
        <taxon>Actinomycetota</taxon>
        <taxon>Actinomycetes</taxon>
        <taxon>Micromonosporales</taxon>
        <taxon>Micromonosporaceae</taxon>
        <taxon>Pilimelia</taxon>
    </lineage>
</organism>
<reference evidence="4" key="1">
    <citation type="journal article" date="2019" name="Int. J. Syst. Evol. Microbiol.">
        <title>The Global Catalogue of Microorganisms (GCM) 10K type strain sequencing project: providing services to taxonomists for standard genome sequencing and annotation.</title>
        <authorList>
            <consortium name="The Broad Institute Genomics Platform"/>
            <consortium name="The Broad Institute Genome Sequencing Center for Infectious Disease"/>
            <person name="Wu L."/>
            <person name="Ma J."/>
        </authorList>
    </citation>
    <scope>NUCLEOTIDE SEQUENCE [LARGE SCALE GENOMIC DNA]</scope>
    <source>
        <strain evidence="4">JCM 3367</strain>
    </source>
</reference>
<sequence length="98" mass="10909">MTEKAHPPITPGEILLEDFLVPMGISQYRLATAMGVPPRRINEIVHGTRRITPDTALRMSKALGLSERYWLNIQADYDIEVEKENHGADIDAISPLAA</sequence>
<dbReference type="CDD" id="cd00093">
    <property type="entry name" value="HTH_XRE"/>
    <property type="match status" value="1"/>
</dbReference>